<dbReference type="RefSeq" id="WP_211351037.1">
    <property type="nucleotide sequence ID" value="NZ_JBHMDG010000014.1"/>
</dbReference>
<dbReference type="SUPFAM" id="SSF51905">
    <property type="entry name" value="FAD/NAD(P)-binding domain"/>
    <property type="match status" value="1"/>
</dbReference>
<name>A0ABV5KAN7_9ACTN</name>
<evidence type="ECO:0000313" key="2">
    <source>
        <dbReference type="Proteomes" id="UP001589750"/>
    </source>
</evidence>
<dbReference type="InterPro" id="IPR036188">
    <property type="entry name" value="FAD/NAD-bd_sf"/>
</dbReference>
<accession>A0ABV5KAN7</accession>
<dbReference type="Proteomes" id="UP001589750">
    <property type="component" value="Unassembled WGS sequence"/>
</dbReference>
<gene>
    <name evidence="1" type="ORF">ACFFRI_12165</name>
</gene>
<comment type="caution">
    <text evidence="1">The sequence shown here is derived from an EMBL/GenBank/DDBJ whole genome shotgun (WGS) entry which is preliminary data.</text>
</comment>
<dbReference type="EMBL" id="JBHMDG010000014">
    <property type="protein sequence ID" value="MFB9313799.1"/>
    <property type="molecule type" value="Genomic_DNA"/>
</dbReference>
<sequence>MGLRIDDVPFVSVGGGIGSFVTVDYLRIAGALGVDDIKVVSNLAHPWQTYEYLTRVSQIPRSERIRSDSASRPDNLWGFPSYAVSESIRTRSLRPALQVLVEPTLTGYYTPKLGSVLEGMEREAARIRYREMLVTGVATTVRHREGGGYFVLVAEGPAGAPNRVLRCRDVHLALGYAGLAFQPELRQLRTESGDHVSLVNAYEDHEHLYERLRQGPATVVVRGGGIVASRILERLVKERRQHGSQVRVVHVLRTYVADSHGPHPWARRRGKDGFAYQGFNYPKSVWGGQLRAEMRRADDDKRRRLYDQIGGTTTASRPSWRRQLRTARQEGWYDARPGVINQITRLADGRLHLRLAGTESTSEVVADAVIDCTGLNADVRGHRVLADLLDHGGARRNVLDRMDVGPSFELRGAESGMGRVYVTGAAALGGYFPGVDTFLGLQLAAQDVVSDIAARGHCRTLGPARSIRQWVRWMRNAPI</sequence>
<proteinExistence type="predicted"/>
<organism evidence="1 2">
    <name type="scientific">Nocardioides plantarum</name>
    <dbReference type="NCBI Taxonomy" id="29299"/>
    <lineage>
        <taxon>Bacteria</taxon>
        <taxon>Bacillati</taxon>
        <taxon>Actinomycetota</taxon>
        <taxon>Actinomycetes</taxon>
        <taxon>Propionibacteriales</taxon>
        <taxon>Nocardioidaceae</taxon>
        <taxon>Nocardioides</taxon>
    </lineage>
</organism>
<reference evidence="1 2" key="1">
    <citation type="submission" date="2024-09" db="EMBL/GenBank/DDBJ databases">
        <authorList>
            <person name="Sun Q."/>
            <person name="Mori K."/>
        </authorList>
    </citation>
    <scope>NUCLEOTIDE SEQUENCE [LARGE SCALE GENOMIC DNA]</scope>
    <source>
        <strain evidence="1 2">JCM 9626</strain>
    </source>
</reference>
<dbReference type="Gene3D" id="3.50.50.60">
    <property type="entry name" value="FAD/NAD(P)-binding domain"/>
    <property type="match status" value="1"/>
</dbReference>
<evidence type="ECO:0000313" key="1">
    <source>
        <dbReference type="EMBL" id="MFB9313799.1"/>
    </source>
</evidence>
<protein>
    <recommendedName>
        <fullName evidence="3">FAD-dependent urate hydroxylase HpyO FAD/NAD(P)-binding domain-containing protein</fullName>
    </recommendedName>
</protein>
<evidence type="ECO:0008006" key="3">
    <source>
        <dbReference type="Google" id="ProtNLM"/>
    </source>
</evidence>
<keyword evidence="2" id="KW-1185">Reference proteome</keyword>